<protein>
    <submittedName>
        <fullName evidence="1">Uncharacterized protein</fullName>
    </submittedName>
</protein>
<name>A0A8X6MZ19_NEPPI</name>
<dbReference type="EMBL" id="BMAW01098550">
    <property type="protein sequence ID" value="GFS85399.1"/>
    <property type="molecule type" value="Genomic_DNA"/>
</dbReference>
<organism evidence="1 2">
    <name type="scientific">Nephila pilipes</name>
    <name type="common">Giant wood spider</name>
    <name type="synonym">Nephila maculata</name>
    <dbReference type="NCBI Taxonomy" id="299642"/>
    <lineage>
        <taxon>Eukaryota</taxon>
        <taxon>Metazoa</taxon>
        <taxon>Ecdysozoa</taxon>
        <taxon>Arthropoda</taxon>
        <taxon>Chelicerata</taxon>
        <taxon>Arachnida</taxon>
        <taxon>Araneae</taxon>
        <taxon>Araneomorphae</taxon>
        <taxon>Entelegynae</taxon>
        <taxon>Araneoidea</taxon>
        <taxon>Nephilidae</taxon>
        <taxon>Nephila</taxon>
    </lineage>
</organism>
<dbReference type="Proteomes" id="UP000887013">
    <property type="component" value="Unassembled WGS sequence"/>
</dbReference>
<proteinExistence type="predicted"/>
<accession>A0A8X6MZ19</accession>
<dbReference type="AlphaFoldDB" id="A0A8X6MZ19"/>
<reference evidence="1" key="1">
    <citation type="submission" date="2020-08" db="EMBL/GenBank/DDBJ databases">
        <title>Multicomponent nature underlies the extraordinary mechanical properties of spider dragline silk.</title>
        <authorList>
            <person name="Kono N."/>
            <person name="Nakamura H."/>
            <person name="Mori M."/>
            <person name="Yoshida Y."/>
            <person name="Ohtoshi R."/>
            <person name="Malay A.D."/>
            <person name="Moran D.A.P."/>
            <person name="Tomita M."/>
            <person name="Numata K."/>
            <person name="Arakawa K."/>
        </authorList>
    </citation>
    <scope>NUCLEOTIDE SEQUENCE</scope>
</reference>
<comment type="caution">
    <text evidence="1">The sequence shown here is derived from an EMBL/GenBank/DDBJ whole genome shotgun (WGS) entry which is preliminary data.</text>
</comment>
<sequence>MKKIGLSLGTSLLLSERSGSFYCNAANDSEQDEIKESLQQYYEMDEESTKALGARVVITIRMRLQVQKTKDSMRILVPKYRYLYDKALCTGFQLLSGTIALITKGAQDSESGIKRTVLELASRKQTSPSVAALTKL</sequence>
<gene>
    <name evidence="1" type="ORF">NPIL_361411</name>
</gene>
<evidence type="ECO:0000313" key="2">
    <source>
        <dbReference type="Proteomes" id="UP000887013"/>
    </source>
</evidence>
<keyword evidence="2" id="KW-1185">Reference proteome</keyword>
<evidence type="ECO:0000313" key="1">
    <source>
        <dbReference type="EMBL" id="GFS85399.1"/>
    </source>
</evidence>